<dbReference type="SUPFAM" id="SSF46626">
    <property type="entry name" value="Cytochrome c"/>
    <property type="match status" value="1"/>
</dbReference>
<name>A0ABW6ZEX8_9HYPH</name>
<dbReference type="InterPro" id="IPR036909">
    <property type="entry name" value="Cyt_c-like_dom_sf"/>
</dbReference>
<keyword evidence="8" id="KW-1185">Reference proteome</keyword>
<dbReference type="Gene3D" id="1.10.760.10">
    <property type="entry name" value="Cytochrome c-like domain"/>
    <property type="match status" value="1"/>
</dbReference>
<evidence type="ECO:0000256" key="3">
    <source>
        <dbReference type="ARBA" id="ARBA00023004"/>
    </source>
</evidence>
<evidence type="ECO:0000313" key="8">
    <source>
        <dbReference type="Proteomes" id="UP001604043"/>
    </source>
</evidence>
<evidence type="ECO:0000256" key="1">
    <source>
        <dbReference type="ARBA" id="ARBA00022617"/>
    </source>
</evidence>
<feature type="signal peptide" evidence="5">
    <location>
        <begin position="1"/>
        <end position="34"/>
    </location>
</feature>
<evidence type="ECO:0000313" key="7">
    <source>
        <dbReference type="EMBL" id="MFG1252356.1"/>
    </source>
</evidence>
<sequence>MVRLVLRATGVVALPALVALSLASPFLAAAPARAADAAAGRSLAERWCASCHVVGTAPQSAASDAPTFAAIAARDGDVSGAPSGSWLAFRLLKPHPQMPQVSLTRAEAADLAAYFATLRK</sequence>
<feature type="chain" id="PRO_5046520140" evidence="5">
    <location>
        <begin position="35"/>
        <end position="120"/>
    </location>
</feature>
<dbReference type="InterPro" id="IPR009056">
    <property type="entry name" value="Cyt_c-like_dom"/>
</dbReference>
<evidence type="ECO:0000256" key="4">
    <source>
        <dbReference type="PROSITE-ProRule" id="PRU00433"/>
    </source>
</evidence>
<accession>A0ABW6ZEX8</accession>
<dbReference type="PROSITE" id="PS51007">
    <property type="entry name" value="CYTC"/>
    <property type="match status" value="1"/>
</dbReference>
<keyword evidence="1 4" id="KW-0349">Heme</keyword>
<evidence type="ECO:0000256" key="5">
    <source>
        <dbReference type="SAM" id="SignalP"/>
    </source>
</evidence>
<dbReference type="Proteomes" id="UP001604043">
    <property type="component" value="Unassembled WGS sequence"/>
</dbReference>
<dbReference type="RefSeq" id="WP_394008234.1">
    <property type="nucleotide sequence ID" value="NZ_JBAFUR010000002.1"/>
</dbReference>
<evidence type="ECO:0000259" key="6">
    <source>
        <dbReference type="PROSITE" id="PS51007"/>
    </source>
</evidence>
<reference evidence="7 8" key="1">
    <citation type="submission" date="2024-02" db="EMBL/GenBank/DDBJ databases">
        <title>Expansion and revision of Xanthobacter and proposal of Roseixanthobacter gen. nov.</title>
        <authorList>
            <person name="Soltysiak M.P.M."/>
            <person name="Jalihal A."/>
            <person name="Ory A."/>
            <person name="Chrisophersen C."/>
            <person name="Lee A.D."/>
            <person name="Boulton J."/>
            <person name="Springer M."/>
        </authorList>
    </citation>
    <scope>NUCLEOTIDE SEQUENCE [LARGE SCALE GENOMIC DNA]</scope>
    <source>
        <strain evidence="7 8">CB5</strain>
    </source>
</reference>
<proteinExistence type="predicted"/>
<dbReference type="EMBL" id="JBAFUR010000002">
    <property type="protein sequence ID" value="MFG1252356.1"/>
    <property type="molecule type" value="Genomic_DNA"/>
</dbReference>
<comment type="caution">
    <text evidence="7">The sequence shown here is derived from an EMBL/GenBank/DDBJ whole genome shotgun (WGS) entry which is preliminary data.</text>
</comment>
<keyword evidence="2 4" id="KW-0479">Metal-binding</keyword>
<keyword evidence="3 4" id="KW-0408">Iron</keyword>
<feature type="domain" description="Cytochrome c" evidence="6">
    <location>
        <begin position="35"/>
        <end position="119"/>
    </location>
</feature>
<dbReference type="Pfam" id="PF00034">
    <property type="entry name" value="Cytochrom_C"/>
    <property type="match status" value="1"/>
</dbReference>
<organism evidence="7 8">
    <name type="scientific">Xanthobacter aminoxidans</name>
    <dbReference type="NCBI Taxonomy" id="186280"/>
    <lineage>
        <taxon>Bacteria</taxon>
        <taxon>Pseudomonadati</taxon>
        <taxon>Pseudomonadota</taxon>
        <taxon>Alphaproteobacteria</taxon>
        <taxon>Hyphomicrobiales</taxon>
        <taxon>Xanthobacteraceae</taxon>
        <taxon>Xanthobacter</taxon>
    </lineage>
</organism>
<keyword evidence="5" id="KW-0732">Signal</keyword>
<protein>
    <submittedName>
        <fullName evidence="7">Cytochrome c</fullName>
    </submittedName>
</protein>
<gene>
    <name evidence="7" type="ORF">V5F30_09095</name>
</gene>
<evidence type="ECO:0000256" key="2">
    <source>
        <dbReference type="ARBA" id="ARBA00022723"/>
    </source>
</evidence>